<feature type="region of interest" description="Disordered" evidence="1">
    <location>
        <begin position="1"/>
        <end position="311"/>
    </location>
</feature>
<evidence type="ECO:0000313" key="3">
    <source>
        <dbReference type="Proteomes" id="UP000521872"/>
    </source>
</evidence>
<organism evidence="2 3">
    <name type="scientific">Agrocybe pediades</name>
    <dbReference type="NCBI Taxonomy" id="84607"/>
    <lineage>
        <taxon>Eukaryota</taxon>
        <taxon>Fungi</taxon>
        <taxon>Dikarya</taxon>
        <taxon>Basidiomycota</taxon>
        <taxon>Agaricomycotina</taxon>
        <taxon>Agaricomycetes</taxon>
        <taxon>Agaricomycetidae</taxon>
        <taxon>Agaricales</taxon>
        <taxon>Agaricineae</taxon>
        <taxon>Strophariaceae</taxon>
        <taxon>Agrocybe</taxon>
    </lineage>
</organism>
<dbReference type="AlphaFoldDB" id="A0A8H4VQ59"/>
<comment type="caution">
    <text evidence="2">The sequence shown here is derived from an EMBL/GenBank/DDBJ whole genome shotgun (WGS) entry which is preliminary data.</text>
</comment>
<dbReference type="Proteomes" id="UP000521872">
    <property type="component" value="Unassembled WGS sequence"/>
</dbReference>
<proteinExistence type="predicted"/>
<sequence>MDNPMQKKQRVTKSASGPKTANRNPLASASPNRHPDRHGTPLGQVEEALEHDHPRNALTTTPRKTSTSVTAPQTPVARMEASRNAAPASQPPNVRTSDMMSRKSTSPLQPVWRKLDREAEESARASKSKRAENSSIYSKRITSSIRGRASAEVNNSINVSADDPRRSPVYLAPELQFKDARAPAAPVAAPRRRSPVNLEAPEPQRKVARQPPRLQVKTLGARKVAGQQLAVKSRPVKSARKREYQNTSSEESDSDDDTKTVTSAAKSSDEDSEEGSDSGHDRQDTQTPEAAAPDSPAAPLVDASPSPVLAPRVPMDWEEHRPTITVDQPSDDLIAAFGNLSLSTLRMQTTRQLPFLVRNLRQGFLARCRKLSVPIYHDNREIDLQIQYQFAGGHVYEADLDSWRCPLCDLLGEIRTREMLDCHMQWDHSEVYYEWQYLDDSEKNNWKLQLVIPEVIPEPVPNPEEQQAVVPENTIDAEGQHISDLTASTIRSTPVPSVPLPPVPDEQHNVDAPVWVKVEQDAPRFKQEAEPSLIDLSAEPDPEPSPSRSPSASTIRKSGAPEGHRYPTPPPKDDPLGPAARPPYLPAVSDYGGPTIYHSCRPGGPCLFDLLGTLPMEQFGLLDWEVLDREDEIYESDDIEEQYKVMHALWARWIMLNRNKFISDHLKGTKSFIDEYWKIIHRAAGWDALRYFLFMLLANQFLTGKDIAQVLKHYEKYTGMEFWYD</sequence>
<name>A0A8H4VQ59_9AGAR</name>
<feature type="compositionally biased region" description="Polar residues" evidence="1">
    <location>
        <begin position="133"/>
        <end position="145"/>
    </location>
</feature>
<protein>
    <submittedName>
        <fullName evidence="2">Uncharacterized protein</fullName>
    </submittedName>
</protein>
<accession>A0A8H4VQ59</accession>
<dbReference type="EMBL" id="JAACJL010000032">
    <property type="protein sequence ID" value="KAF4616004.1"/>
    <property type="molecule type" value="Genomic_DNA"/>
</dbReference>
<evidence type="ECO:0000313" key="2">
    <source>
        <dbReference type="EMBL" id="KAF4616004.1"/>
    </source>
</evidence>
<feature type="compositionally biased region" description="Polar residues" evidence="1">
    <location>
        <begin position="12"/>
        <end position="31"/>
    </location>
</feature>
<feature type="compositionally biased region" description="Low complexity" evidence="1">
    <location>
        <begin position="288"/>
        <end position="307"/>
    </location>
</feature>
<reference evidence="2 3" key="1">
    <citation type="submission" date="2019-12" db="EMBL/GenBank/DDBJ databases">
        <authorList>
            <person name="Floudas D."/>
            <person name="Bentzer J."/>
            <person name="Ahren D."/>
            <person name="Johansson T."/>
            <person name="Persson P."/>
            <person name="Tunlid A."/>
        </authorList>
    </citation>
    <scope>NUCLEOTIDE SEQUENCE [LARGE SCALE GENOMIC DNA]</scope>
    <source>
        <strain evidence="2 3">CBS 102.39</strain>
    </source>
</reference>
<feature type="compositionally biased region" description="Low complexity" evidence="1">
    <location>
        <begin position="59"/>
        <end position="70"/>
    </location>
</feature>
<gene>
    <name evidence="2" type="ORF">D9613_011459</name>
</gene>
<feature type="compositionally biased region" description="Polar residues" evidence="1">
    <location>
        <begin position="91"/>
        <end position="108"/>
    </location>
</feature>
<evidence type="ECO:0000256" key="1">
    <source>
        <dbReference type="SAM" id="MobiDB-lite"/>
    </source>
</evidence>
<feature type="compositionally biased region" description="Basic and acidic residues" evidence="1">
    <location>
        <begin position="113"/>
        <end position="132"/>
    </location>
</feature>
<keyword evidence="3" id="KW-1185">Reference proteome</keyword>
<feature type="region of interest" description="Disordered" evidence="1">
    <location>
        <begin position="534"/>
        <end position="585"/>
    </location>
</feature>